<dbReference type="Proteomes" id="UP000010809">
    <property type="component" value="Chromosome"/>
</dbReference>
<proteinExistence type="predicted"/>
<dbReference type="PATRIC" id="fig|1255043.3.peg.1021"/>
<name>L0DSW0_THIND</name>
<accession>L0DSW0</accession>
<reference evidence="1" key="1">
    <citation type="submission" date="2015-12" db="EMBL/GenBank/DDBJ databases">
        <authorList>
            <person name="Tikhonova T.V."/>
            <person name="Pavlov A.R."/>
            <person name="Beletsky A.V."/>
            <person name="Mardanov A.V."/>
            <person name="Sorokin D.Y."/>
            <person name="Ravin N.V."/>
            <person name="Popov V.O."/>
        </authorList>
    </citation>
    <scope>NUCLEOTIDE SEQUENCE</scope>
    <source>
        <strain evidence="1">DSM 14787</strain>
    </source>
</reference>
<gene>
    <name evidence="1" type="ordered locus">TVNIR_1015</name>
</gene>
<dbReference type="HOGENOM" id="CLU_091311_0_0_6"/>
<organism evidence="1 2">
    <name type="scientific">Thioalkalivibrio nitratireducens (strain DSM 14787 / UNIQEM 213 / ALEN2)</name>
    <dbReference type="NCBI Taxonomy" id="1255043"/>
    <lineage>
        <taxon>Bacteria</taxon>
        <taxon>Pseudomonadati</taxon>
        <taxon>Pseudomonadota</taxon>
        <taxon>Gammaproteobacteria</taxon>
        <taxon>Chromatiales</taxon>
        <taxon>Ectothiorhodospiraceae</taxon>
        <taxon>Thioalkalivibrio</taxon>
    </lineage>
</organism>
<protein>
    <submittedName>
        <fullName evidence="1">Uncharacterized protein</fullName>
    </submittedName>
</protein>
<dbReference type="EMBL" id="CP003989">
    <property type="protein sequence ID" value="AGA32699.1"/>
    <property type="molecule type" value="Genomic_DNA"/>
</dbReference>
<dbReference type="STRING" id="1255043.TVNIR_1015"/>
<dbReference type="KEGG" id="tni:TVNIR_1015"/>
<evidence type="ECO:0000313" key="1">
    <source>
        <dbReference type="EMBL" id="AGA32699.1"/>
    </source>
</evidence>
<dbReference type="AlphaFoldDB" id="L0DSW0"/>
<dbReference type="eggNOG" id="ENOG5032V6E">
    <property type="taxonomic scope" value="Bacteria"/>
</dbReference>
<sequence length="154" mass="17460">MAGASRTLYGFRESLSLELEANAGVHTGLQHHSEVNTALLLRWRPFPWNRYLNTSVAFGLGPSYAFRTPEVEQHPRRPAARLLVFMPVEITFAQPRTRNPRWELLVRIHHRSGAFGLVSDARGSNFVSAGVRYRLGDDADLNSRESRDHARAPR</sequence>
<keyword evidence="2" id="KW-1185">Reference proteome</keyword>
<evidence type="ECO:0000313" key="2">
    <source>
        <dbReference type="Proteomes" id="UP000010809"/>
    </source>
</evidence>
<dbReference type="RefSeq" id="WP_015257840.1">
    <property type="nucleotide sequence ID" value="NC_019902.2"/>
</dbReference>